<dbReference type="PROSITE" id="PS51201">
    <property type="entry name" value="RCK_N"/>
    <property type="match status" value="1"/>
</dbReference>
<evidence type="ECO:0000256" key="8">
    <source>
        <dbReference type="ARBA" id="ARBA00022958"/>
    </source>
</evidence>
<protein>
    <submittedName>
        <fullName evidence="16">Cation:proton antiporter</fullName>
    </submittedName>
</protein>
<dbReference type="Proteomes" id="UP001500962">
    <property type="component" value="Unassembled WGS sequence"/>
</dbReference>
<dbReference type="InterPro" id="IPR036291">
    <property type="entry name" value="NAD(P)-bd_dom_sf"/>
</dbReference>
<dbReference type="SUPFAM" id="SSF116726">
    <property type="entry name" value="TrkA C-terminal domain-like"/>
    <property type="match status" value="1"/>
</dbReference>
<evidence type="ECO:0000313" key="19">
    <source>
        <dbReference type="Proteomes" id="UP001500962"/>
    </source>
</evidence>
<dbReference type="Pfam" id="PF00999">
    <property type="entry name" value="Na_H_Exchanger"/>
    <property type="match status" value="1"/>
</dbReference>
<keyword evidence="5" id="KW-1003">Cell membrane</keyword>
<feature type="transmembrane region" description="Helical" evidence="13">
    <location>
        <begin position="227"/>
        <end position="243"/>
    </location>
</feature>
<keyword evidence="3" id="KW-0813">Transport</keyword>
<dbReference type="Gene3D" id="3.40.50.720">
    <property type="entry name" value="NAD(P)-binding Rossmann-like Domain"/>
    <property type="match status" value="1"/>
</dbReference>
<dbReference type="GO" id="GO:1902600">
    <property type="term" value="P:proton transmembrane transport"/>
    <property type="evidence" value="ECO:0007669"/>
    <property type="project" value="InterPro"/>
</dbReference>
<evidence type="ECO:0000256" key="12">
    <source>
        <dbReference type="ARBA" id="ARBA00023136"/>
    </source>
</evidence>
<keyword evidence="12 13" id="KW-0472">Membrane</keyword>
<evidence type="ECO:0000256" key="3">
    <source>
        <dbReference type="ARBA" id="ARBA00022448"/>
    </source>
</evidence>
<comment type="subcellular location">
    <subcellularLocation>
        <location evidence="2">Cell membrane</location>
        <topology evidence="2">Multi-pass membrane protein</topology>
    </subcellularLocation>
</comment>
<evidence type="ECO:0000256" key="5">
    <source>
        <dbReference type="ARBA" id="ARBA00022475"/>
    </source>
</evidence>
<dbReference type="Pfam" id="PF02080">
    <property type="entry name" value="TrkA_C"/>
    <property type="match status" value="1"/>
</dbReference>
<evidence type="ECO:0000313" key="17">
    <source>
        <dbReference type="EMBL" id="UOO96013.1"/>
    </source>
</evidence>
<dbReference type="Gene3D" id="3.30.70.1450">
    <property type="entry name" value="Regulator of K+ conductance, C-terminal domain"/>
    <property type="match status" value="1"/>
</dbReference>
<feature type="domain" description="RCK N-terminal" evidence="14">
    <location>
        <begin position="401"/>
        <end position="523"/>
    </location>
</feature>
<dbReference type="EMBL" id="CP095005">
    <property type="protein sequence ID" value="UOO96013.1"/>
    <property type="molecule type" value="Genomic_DNA"/>
</dbReference>
<gene>
    <name evidence="16" type="ORF">GCM10008985_28970</name>
    <name evidence="17" type="ORF">MUK72_04715</name>
</gene>
<feature type="transmembrane region" description="Helical" evidence="13">
    <location>
        <begin position="120"/>
        <end position="145"/>
    </location>
</feature>
<evidence type="ECO:0000259" key="15">
    <source>
        <dbReference type="PROSITE" id="PS51202"/>
    </source>
</evidence>
<reference evidence="16" key="3">
    <citation type="submission" date="2023-12" db="EMBL/GenBank/DDBJ databases">
        <authorList>
            <person name="Sun Q."/>
            <person name="Inoue M."/>
        </authorList>
    </citation>
    <scope>NUCLEOTIDE SEQUENCE</scope>
    <source>
        <strain evidence="16">JCM 12289</strain>
    </source>
</reference>
<feature type="transmembrane region" description="Helical" evidence="13">
    <location>
        <begin position="369"/>
        <end position="394"/>
    </location>
</feature>
<dbReference type="SUPFAM" id="SSF51735">
    <property type="entry name" value="NAD(P)-binding Rossmann-fold domains"/>
    <property type="match status" value="1"/>
</dbReference>
<evidence type="ECO:0000256" key="4">
    <source>
        <dbReference type="ARBA" id="ARBA00022449"/>
    </source>
</evidence>
<keyword evidence="10" id="KW-0520">NAD</keyword>
<keyword evidence="6" id="KW-0633">Potassium transport</keyword>
<dbReference type="GO" id="GO:0015079">
    <property type="term" value="F:potassium ion transmembrane transporter activity"/>
    <property type="evidence" value="ECO:0007669"/>
    <property type="project" value="InterPro"/>
</dbReference>
<evidence type="ECO:0000256" key="1">
    <source>
        <dbReference type="ARBA" id="ARBA00003660"/>
    </source>
</evidence>
<evidence type="ECO:0000256" key="10">
    <source>
        <dbReference type="ARBA" id="ARBA00023027"/>
    </source>
</evidence>
<evidence type="ECO:0000313" key="18">
    <source>
        <dbReference type="Proteomes" id="UP000830542"/>
    </source>
</evidence>
<proteinExistence type="predicted"/>
<sequence length="620" mass="65001">MARVELLVALVALVFTIGIFAQVLADRYRIPSIIFLIVAGIVLGPEGLGIVTREAFGVALPVIVDLSVALIVFEGAFHLRYEDLKATRSTRLRLITVGALISLVGTAITVRFALGTPWDLAFLIGSLLVATGPTVIDPILDVVAVRDSVANALSFEGVVNDVTAAILAYVSFEVVLAEQPTRIAFLEEFAARLAIGIVVGALVAVVLRSLIRAVDRAAGNAAQNARLLALAGAFVAYAGATLLAEEAGIAAAATAGLALGNLDVPYKETISEFKGDVTTLLLSFVFIALAALLSFDDIAALGVGGLVVVAAVMFVIRPLLVFVSTRGHQFSRDERLFMSFVGPRGIIPASVATLFAVELTDAGLPEQATTLVGTVFLVILATVVLEGGLAPYIASALDVVPMQIVIVGGGTVGRGLAERFDAHGENPVLIESDADTARRARDDGHTVHVGDGTVAETLRDVGVADAKLLVVATGDDDANLLAAQLARSTFDVNHIIARVNKPENTDAFEDLGVRAISPTESAIWAIDNLVERPALLKWTVELGQSGDVREVDVTADATVGRSIAAVRNDLPSECLLALVNRDGTNHYPGDDFDLERGDTVTLLGRTEAVDDARALFGRAG</sequence>
<dbReference type="Proteomes" id="UP000830542">
    <property type="component" value="Chromosome"/>
</dbReference>
<dbReference type="PRINTS" id="PR00335">
    <property type="entry name" value="KUPTAKETRKA"/>
</dbReference>
<evidence type="ECO:0000256" key="7">
    <source>
        <dbReference type="ARBA" id="ARBA00022692"/>
    </source>
</evidence>
<dbReference type="RefSeq" id="WP_244704386.1">
    <property type="nucleotide sequence ID" value="NZ_BAAADN010000046.1"/>
</dbReference>
<keyword evidence="4" id="KW-0050">Antiport</keyword>
<dbReference type="AlphaFoldDB" id="A0AAV3SJQ9"/>
<evidence type="ECO:0000256" key="9">
    <source>
        <dbReference type="ARBA" id="ARBA00022989"/>
    </source>
</evidence>
<dbReference type="InterPro" id="IPR006153">
    <property type="entry name" value="Cation/H_exchanger_TM"/>
</dbReference>
<evidence type="ECO:0000313" key="16">
    <source>
        <dbReference type="EMBL" id="GAA0470217.1"/>
    </source>
</evidence>
<evidence type="ECO:0000256" key="6">
    <source>
        <dbReference type="ARBA" id="ARBA00022538"/>
    </source>
</evidence>
<feature type="transmembrane region" description="Helical" evidence="13">
    <location>
        <begin position="32"/>
        <end position="52"/>
    </location>
</feature>
<dbReference type="Pfam" id="PF02254">
    <property type="entry name" value="TrkA_N"/>
    <property type="match status" value="1"/>
</dbReference>
<feature type="transmembrane region" description="Helical" evidence="13">
    <location>
        <begin position="189"/>
        <end position="207"/>
    </location>
</feature>
<feature type="transmembrane region" description="Helical" evidence="13">
    <location>
        <begin position="278"/>
        <end position="295"/>
    </location>
</feature>
<dbReference type="GeneID" id="71761125"/>
<feature type="transmembrane region" description="Helical" evidence="13">
    <location>
        <begin position="6"/>
        <end position="25"/>
    </location>
</feature>
<comment type="function">
    <text evidence="1">Part of a potassium transport system.</text>
</comment>
<dbReference type="Gene3D" id="1.20.1530.20">
    <property type="match status" value="1"/>
</dbReference>
<dbReference type="KEGG" id="hdo:MUK72_04715"/>
<dbReference type="PROSITE" id="PS51202">
    <property type="entry name" value="RCK_C"/>
    <property type="match status" value="1"/>
</dbReference>
<keyword evidence="11" id="KW-0406">Ion transport</keyword>
<dbReference type="InterPro" id="IPR038770">
    <property type="entry name" value="Na+/solute_symporter_sf"/>
</dbReference>
<keyword evidence="7 13" id="KW-0812">Transmembrane</keyword>
<dbReference type="InterPro" id="IPR006037">
    <property type="entry name" value="RCK_C"/>
</dbReference>
<dbReference type="InterPro" id="IPR003148">
    <property type="entry name" value="RCK_N"/>
</dbReference>
<dbReference type="InterPro" id="IPR006036">
    <property type="entry name" value="K_uptake_TrkA"/>
</dbReference>
<feature type="transmembrane region" description="Helical" evidence="13">
    <location>
        <begin position="301"/>
        <end position="324"/>
    </location>
</feature>
<keyword evidence="9 13" id="KW-1133">Transmembrane helix</keyword>
<dbReference type="InterPro" id="IPR036721">
    <property type="entry name" value="RCK_C_sf"/>
</dbReference>
<dbReference type="PANTHER" id="PTHR32507">
    <property type="entry name" value="NA(+)/H(+) ANTIPORTER 1"/>
    <property type="match status" value="1"/>
</dbReference>
<dbReference type="GO" id="GO:0015297">
    <property type="term" value="F:antiporter activity"/>
    <property type="evidence" value="ECO:0007669"/>
    <property type="project" value="UniProtKB-KW"/>
</dbReference>
<keyword evidence="18" id="KW-1185">Reference proteome</keyword>
<dbReference type="GO" id="GO:0005886">
    <property type="term" value="C:plasma membrane"/>
    <property type="evidence" value="ECO:0007669"/>
    <property type="project" value="UniProtKB-SubCell"/>
</dbReference>
<feature type="transmembrane region" description="Helical" evidence="13">
    <location>
        <begin position="58"/>
        <end position="79"/>
    </location>
</feature>
<keyword evidence="8" id="KW-0630">Potassium</keyword>
<dbReference type="EMBL" id="BAAADN010000046">
    <property type="protein sequence ID" value="GAA0470217.1"/>
    <property type="molecule type" value="Genomic_DNA"/>
</dbReference>
<feature type="domain" description="RCK C-terminal" evidence="15">
    <location>
        <begin position="535"/>
        <end position="618"/>
    </location>
</feature>
<accession>A0AAV3SJQ9</accession>
<reference evidence="16" key="1">
    <citation type="journal article" date="2014" name="Int. J. Syst. Evol. Microbiol.">
        <title>Complete genome sequence of Corynebacterium casei LMG S-19264T (=DSM 44701T), isolated from a smear-ripened cheese.</title>
        <authorList>
            <consortium name="US DOE Joint Genome Institute (JGI-PGF)"/>
            <person name="Walter F."/>
            <person name="Albersmeier A."/>
            <person name="Kalinowski J."/>
            <person name="Ruckert C."/>
        </authorList>
    </citation>
    <scope>NUCLEOTIDE SEQUENCE</scope>
    <source>
        <strain evidence="16">JCM 12289</strain>
    </source>
</reference>
<evidence type="ECO:0000256" key="2">
    <source>
        <dbReference type="ARBA" id="ARBA00004651"/>
    </source>
</evidence>
<evidence type="ECO:0000256" key="13">
    <source>
        <dbReference type="SAM" id="Phobius"/>
    </source>
</evidence>
<feature type="transmembrane region" description="Helical" evidence="13">
    <location>
        <begin position="91"/>
        <end position="114"/>
    </location>
</feature>
<organism evidence="16 19">
    <name type="scientific">Halococcus dombrowskii</name>
    <dbReference type="NCBI Taxonomy" id="179637"/>
    <lineage>
        <taxon>Archaea</taxon>
        <taxon>Methanobacteriati</taxon>
        <taxon>Methanobacteriota</taxon>
        <taxon>Stenosarchaea group</taxon>
        <taxon>Halobacteria</taxon>
        <taxon>Halobacteriales</taxon>
        <taxon>Halococcaceae</taxon>
        <taxon>Halococcus</taxon>
    </lineage>
</organism>
<evidence type="ECO:0000259" key="14">
    <source>
        <dbReference type="PROSITE" id="PS51201"/>
    </source>
</evidence>
<dbReference type="PANTHER" id="PTHR32507:SF0">
    <property type="entry name" value="NA(+)_H(+) ANTIPORTER 2-RELATED"/>
    <property type="match status" value="1"/>
</dbReference>
<evidence type="ECO:0000256" key="11">
    <source>
        <dbReference type="ARBA" id="ARBA00023065"/>
    </source>
</evidence>
<name>A0AAV3SJQ9_HALDO</name>
<feature type="transmembrane region" description="Helical" evidence="13">
    <location>
        <begin position="336"/>
        <end position="357"/>
    </location>
</feature>
<reference evidence="17" key="2">
    <citation type="submission" date="2022-04" db="EMBL/GenBank/DDBJ databases">
        <title>Sequencing and genomic assembly of Halococcus dombrowskii.</title>
        <authorList>
            <person name="Lim S.W."/>
            <person name="MacLea K.S."/>
        </authorList>
    </citation>
    <scope>NUCLEOTIDE SEQUENCE</scope>
    <source>
        <strain evidence="17">H4</strain>
    </source>
</reference>